<dbReference type="Gramene" id="OGLUM09G16690.1">
    <property type="protein sequence ID" value="OGLUM09G16690.1"/>
    <property type="gene ID" value="OGLUM09G16690"/>
</dbReference>
<keyword evidence="3" id="KW-1185">Reference proteome</keyword>
<keyword evidence="1" id="KW-0812">Transmembrane</keyword>
<protein>
    <submittedName>
        <fullName evidence="2">Uncharacterized protein</fullName>
    </submittedName>
</protein>
<reference evidence="2" key="2">
    <citation type="submission" date="2018-05" db="EMBL/GenBank/DDBJ databases">
        <title>OgluRS3 (Oryza glumaepatula Reference Sequence Version 3).</title>
        <authorList>
            <person name="Zhang J."/>
            <person name="Kudrna D."/>
            <person name="Lee S."/>
            <person name="Talag J."/>
            <person name="Welchert J."/>
            <person name="Wing R.A."/>
        </authorList>
    </citation>
    <scope>NUCLEOTIDE SEQUENCE [LARGE SCALE GENOMIC DNA]</scope>
</reference>
<evidence type="ECO:0000313" key="2">
    <source>
        <dbReference type="EnsemblPlants" id="OGLUM09G16690.1"/>
    </source>
</evidence>
<organism evidence="2">
    <name type="scientific">Oryza glumipatula</name>
    <dbReference type="NCBI Taxonomy" id="40148"/>
    <lineage>
        <taxon>Eukaryota</taxon>
        <taxon>Viridiplantae</taxon>
        <taxon>Streptophyta</taxon>
        <taxon>Embryophyta</taxon>
        <taxon>Tracheophyta</taxon>
        <taxon>Spermatophyta</taxon>
        <taxon>Magnoliopsida</taxon>
        <taxon>Liliopsida</taxon>
        <taxon>Poales</taxon>
        <taxon>Poaceae</taxon>
        <taxon>BOP clade</taxon>
        <taxon>Oryzoideae</taxon>
        <taxon>Oryzeae</taxon>
        <taxon>Oryzinae</taxon>
        <taxon>Oryza</taxon>
    </lineage>
</organism>
<accession>A0A0E0B568</accession>
<sequence>MQVDIAARDAAGFVEVDHGAGAGSGILRWAVGSVFAVFWVALIIGLVGGEKDPVPAVRAVTRSPHDIYPSGPISGGAPRLHRTGVCLLESSAPSVGILTALDDFSGLITVLVCWTSMVYQ</sequence>
<keyword evidence="1" id="KW-1133">Transmembrane helix</keyword>
<reference evidence="2" key="1">
    <citation type="submission" date="2015-04" db="UniProtKB">
        <authorList>
            <consortium name="EnsemblPlants"/>
        </authorList>
    </citation>
    <scope>IDENTIFICATION</scope>
</reference>
<proteinExistence type="predicted"/>
<dbReference type="AlphaFoldDB" id="A0A0E0B568"/>
<dbReference type="HOGENOM" id="CLU_2053318_0_0_1"/>
<evidence type="ECO:0000313" key="3">
    <source>
        <dbReference type="Proteomes" id="UP000026961"/>
    </source>
</evidence>
<name>A0A0E0B568_9ORYZ</name>
<dbReference type="EnsemblPlants" id="OGLUM09G16690.1">
    <property type="protein sequence ID" value="OGLUM09G16690.1"/>
    <property type="gene ID" value="OGLUM09G16690"/>
</dbReference>
<keyword evidence="1" id="KW-0472">Membrane</keyword>
<evidence type="ECO:0000256" key="1">
    <source>
        <dbReference type="SAM" id="Phobius"/>
    </source>
</evidence>
<feature type="transmembrane region" description="Helical" evidence="1">
    <location>
        <begin position="26"/>
        <end position="48"/>
    </location>
</feature>
<dbReference type="Proteomes" id="UP000026961">
    <property type="component" value="Chromosome 9"/>
</dbReference>